<dbReference type="OrthoDB" id="9787787at2"/>
<dbReference type="InterPro" id="IPR006197">
    <property type="entry name" value="Peptidase_S24_LexA"/>
</dbReference>
<dbReference type="InterPro" id="IPR050077">
    <property type="entry name" value="LexA_repressor"/>
</dbReference>
<comment type="similarity">
    <text evidence="1 7">Belongs to the peptidase S24 family.</text>
</comment>
<feature type="compositionally biased region" description="Gly residues" evidence="8">
    <location>
        <begin position="14"/>
        <end position="26"/>
    </location>
</feature>
<evidence type="ECO:0000256" key="6">
    <source>
        <dbReference type="ARBA" id="ARBA00023236"/>
    </source>
</evidence>
<evidence type="ECO:0000256" key="4">
    <source>
        <dbReference type="ARBA" id="ARBA00022813"/>
    </source>
</evidence>
<evidence type="ECO:0000256" key="8">
    <source>
        <dbReference type="SAM" id="MobiDB-lite"/>
    </source>
</evidence>
<gene>
    <name evidence="10" type="primary">umuD</name>
    <name evidence="10" type="ORF">FE785_09585</name>
</gene>
<keyword evidence="4 7" id="KW-0068">Autocatalytic cleavage</keyword>
<name>A0A4P9K8R6_9GAMM</name>
<dbReference type="GO" id="GO:0003887">
    <property type="term" value="F:DNA-directed DNA polymerase activity"/>
    <property type="evidence" value="ECO:0007669"/>
    <property type="project" value="UniProtKB-EC"/>
</dbReference>
<dbReference type="InterPro" id="IPR015927">
    <property type="entry name" value="Peptidase_S24_S26A/B/C"/>
</dbReference>
<dbReference type="GO" id="GO:0003677">
    <property type="term" value="F:DNA binding"/>
    <property type="evidence" value="ECO:0007669"/>
    <property type="project" value="InterPro"/>
</dbReference>
<evidence type="ECO:0000313" key="10">
    <source>
        <dbReference type="EMBL" id="QCU90860.1"/>
    </source>
</evidence>
<feature type="region of interest" description="Disordered" evidence="8">
    <location>
        <begin position="1"/>
        <end position="32"/>
    </location>
</feature>
<dbReference type="KEGG" id="thig:FE785_09585"/>
<dbReference type="EC" id="2.7.7.7" evidence="10"/>
<evidence type="ECO:0000256" key="1">
    <source>
        <dbReference type="ARBA" id="ARBA00007484"/>
    </source>
</evidence>
<evidence type="ECO:0000256" key="7">
    <source>
        <dbReference type="RuleBase" id="RU003991"/>
    </source>
</evidence>
<dbReference type="InterPro" id="IPR039418">
    <property type="entry name" value="LexA-like"/>
</dbReference>
<evidence type="ECO:0000256" key="3">
    <source>
        <dbReference type="ARBA" id="ARBA00022801"/>
    </source>
</evidence>
<dbReference type="Gene3D" id="2.10.109.10">
    <property type="entry name" value="Umud Fragment, subunit A"/>
    <property type="match status" value="1"/>
</dbReference>
<evidence type="ECO:0000256" key="5">
    <source>
        <dbReference type="ARBA" id="ARBA00023204"/>
    </source>
</evidence>
<keyword evidence="2" id="KW-0227">DNA damage</keyword>
<dbReference type="PANTHER" id="PTHR33516">
    <property type="entry name" value="LEXA REPRESSOR"/>
    <property type="match status" value="1"/>
</dbReference>
<keyword evidence="11" id="KW-1185">Reference proteome</keyword>
<proteinExistence type="inferred from homology"/>
<keyword evidence="10" id="KW-0548">Nucleotidyltransferase</keyword>
<dbReference type="Pfam" id="PF00717">
    <property type="entry name" value="Peptidase_S24"/>
    <property type="match status" value="1"/>
</dbReference>
<dbReference type="GO" id="GO:0006281">
    <property type="term" value="P:DNA repair"/>
    <property type="evidence" value="ECO:0007669"/>
    <property type="project" value="UniProtKB-KW"/>
</dbReference>
<dbReference type="EMBL" id="CP040602">
    <property type="protein sequence ID" value="QCU90860.1"/>
    <property type="molecule type" value="Genomic_DNA"/>
</dbReference>
<dbReference type="PANTHER" id="PTHR33516:SF2">
    <property type="entry name" value="LEXA REPRESSOR-RELATED"/>
    <property type="match status" value="1"/>
</dbReference>
<evidence type="ECO:0000256" key="2">
    <source>
        <dbReference type="ARBA" id="ARBA00022763"/>
    </source>
</evidence>
<keyword evidence="10" id="KW-0808">Transferase</keyword>
<dbReference type="GO" id="GO:0009432">
    <property type="term" value="P:SOS response"/>
    <property type="evidence" value="ECO:0007669"/>
    <property type="project" value="UniProtKB-KW"/>
</dbReference>
<dbReference type="GO" id="GO:0016787">
    <property type="term" value="F:hydrolase activity"/>
    <property type="evidence" value="ECO:0007669"/>
    <property type="project" value="UniProtKB-KW"/>
</dbReference>
<dbReference type="SUPFAM" id="SSF51306">
    <property type="entry name" value="LexA/Signal peptidase"/>
    <property type="match status" value="1"/>
</dbReference>
<evidence type="ECO:0000313" key="11">
    <source>
        <dbReference type="Proteomes" id="UP000304864"/>
    </source>
</evidence>
<dbReference type="NCBIfam" id="NF007621">
    <property type="entry name" value="PRK10276.1"/>
    <property type="match status" value="1"/>
</dbReference>
<keyword evidence="5" id="KW-0234">DNA repair</keyword>
<protein>
    <submittedName>
        <fullName evidence="10">Translesion error-prone DNA polymerase V autoproteolytic subunit</fullName>
        <ecNumber evidence="10">2.7.7.7</ecNumber>
    </submittedName>
</protein>
<feature type="domain" description="Peptidase S24/S26A/S26B/S26C" evidence="9">
    <location>
        <begin position="82"/>
        <end position="194"/>
    </location>
</feature>
<sequence length="201" mass="22004">MKKTERQAPTRGGARQGAGRKPGSGQFGEATKVMRIPESKVAAIKAWLQAQKTIEPDWSNQAVQVSVPANDAQLVELPWFGHKVVAGFPSPAEDYIEARIDLNDQLIRNKEATFLLTVQGNSMQDAGIKDGDILVVDRSITPVDGKIVIAALDGELTVKRLAMRADGVWLLPENDQYPPIKVKEETDMLIWGVVTATISQF</sequence>
<dbReference type="InterPro" id="IPR036286">
    <property type="entry name" value="LexA/Signal_pep-like_sf"/>
</dbReference>
<dbReference type="RefSeq" id="WP_138565534.1">
    <property type="nucleotide sequence ID" value="NZ_CP040602.1"/>
</dbReference>
<dbReference type="AlphaFoldDB" id="A0A4P9K8R6"/>
<reference evidence="10 11" key="1">
    <citation type="submission" date="2019-05" db="EMBL/GenBank/DDBJ databases">
        <title>Thiomicrorhabdus sediminis sp. nov, a novel sulfur-oxidizing bacterium isolated from coastal sediment.</title>
        <authorList>
            <person name="Liu X."/>
        </authorList>
    </citation>
    <scope>NUCLEOTIDE SEQUENCE [LARGE SCALE GENOMIC DNA]</scope>
    <source>
        <strain evidence="10 11">G1</strain>
    </source>
</reference>
<dbReference type="GO" id="GO:0006355">
    <property type="term" value="P:regulation of DNA-templated transcription"/>
    <property type="evidence" value="ECO:0007669"/>
    <property type="project" value="InterPro"/>
</dbReference>
<keyword evidence="6" id="KW-0742">SOS response</keyword>
<dbReference type="CDD" id="cd06529">
    <property type="entry name" value="S24_LexA-like"/>
    <property type="match status" value="1"/>
</dbReference>
<dbReference type="Proteomes" id="UP000304864">
    <property type="component" value="Chromosome"/>
</dbReference>
<evidence type="ECO:0000259" key="9">
    <source>
        <dbReference type="Pfam" id="PF00717"/>
    </source>
</evidence>
<keyword evidence="3 7" id="KW-0378">Hydrolase</keyword>
<accession>A0A4P9K8R6</accession>
<organism evidence="10 11">
    <name type="scientific">Thiomicrorhabdus sediminis</name>
    <dbReference type="NCBI Taxonomy" id="2580412"/>
    <lineage>
        <taxon>Bacteria</taxon>
        <taxon>Pseudomonadati</taxon>
        <taxon>Pseudomonadota</taxon>
        <taxon>Gammaproteobacteria</taxon>
        <taxon>Thiotrichales</taxon>
        <taxon>Piscirickettsiaceae</taxon>
        <taxon>Thiomicrorhabdus</taxon>
    </lineage>
</organism>
<dbReference type="PRINTS" id="PR00726">
    <property type="entry name" value="LEXASERPTASE"/>
</dbReference>